<evidence type="ECO:0000313" key="2">
    <source>
        <dbReference type="Proteomes" id="UP000770717"/>
    </source>
</evidence>
<name>A0A8J6JY98_ELECQ</name>
<keyword evidence="2" id="KW-1185">Reference proteome</keyword>
<dbReference type="Proteomes" id="UP000770717">
    <property type="component" value="Unassembled WGS sequence"/>
</dbReference>
<proteinExistence type="predicted"/>
<dbReference type="AlphaFoldDB" id="A0A8J6JY98"/>
<gene>
    <name evidence="1" type="ORF">GDO78_018549</name>
</gene>
<organism evidence="1 2">
    <name type="scientific">Eleutherodactylus coqui</name>
    <name type="common">Puerto Rican coqui</name>
    <dbReference type="NCBI Taxonomy" id="57060"/>
    <lineage>
        <taxon>Eukaryota</taxon>
        <taxon>Metazoa</taxon>
        <taxon>Chordata</taxon>
        <taxon>Craniata</taxon>
        <taxon>Vertebrata</taxon>
        <taxon>Euteleostomi</taxon>
        <taxon>Amphibia</taxon>
        <taxon>Batrachia</taxon>
        <taxon>Anura</taxon>
        <taxon>Neobatrachia</taxon>
        <taxon>Hyloidea</taxon>
        <taxon>Eleutherodactylidae</taxon>
        <taxon>Eleutherodactylinae</taxon>
        <taxon>Eleutherodactylus</taxon>
        <taxon>Eleutherodactylus</taxon>
    </lineage>
</organism>
<comment type="caution">
    <text evidence="1">The sequence shown here is derived from an EMBL/GenBank/DDBJ whole genome shotgun (WGS) entry which is preliminary data.</text>
</comment>
<evidence type="ECO:0000313" key="1">
    <source>
        <dbReference type="EMBL" id="KAG9472582.1"/>
    </source>
</evidence>
<accession>A0A8J6JY98</accession>
<reference evidence="1" key="1">
    <citation type="thesis" date="2020" institute="ProQuest LLC" country="789 East Eisenhower Parkway, Ann Arbor, MI, USA">
        <title>Comparative Genomics and Chromosome Evolution.</title>
        <authorList>
            <person name="Mudd A.B."/>
        </authorList>
    </citation>
    <scope>NUCLEOTIDE SEQUENCE</scope>
    <source>
        <strain evidence="1">HN-11 Male</strain>
        <tissue evidence="1">Kidney and liver</tissue>
    </source>
</reference>
<protein>
    <submittedName>
        <fullName evidence="1">Uncharacterized protein</fullName>
    </submittedName>
</protein>
<dbReference type="EMBL" id="WNTK01000045">
    <property type="protein sequence ID" value="KAG9472582.1"/>
    <property type="molecule type" value="Genomic_DNA"/>
</dbReference>
<sequence length="95" mass="10746">MLIICSPTQCATAQTLPLRPLVSTPVSACQHTRVVHYFHLVFQRMRSAPIKCIHCDSTITLCIHWKMQKAWRMQRTSAPPGLMYKHGASGRRGSI</sequence>